<gene>
    <name evidence="3" type="ORF">IKC_05167</name>
</gene>
<organism evidence="3 4">
    <name type="scientific">Bacillus cereus VD184</name>
    <dbReference type="NCBI Taxonomy" id="1053242"/>
    <lineage>
        <taxon>Bacteria</taxon>
        <taxon>Bacillati</taxon>
        <taxon>Bacillota</taxon>
        <taxon>Bacilli</taxon>
        <taxon>Bacillales</taxon>
        <taxon>Bacillaceae</taxon>
        <taxon>Bacillus</taxon>
        <taxon>Bacillus cereus group</taxon>
    </lineage>
</organism>
<evidence type="ECO:0000313" key="4">
    <source>
        <dbReference type="Proteomes" id="UP000014028"/>
    </source>
</evidence>
<dbReference type="RefSeq" id="WP_016121891.1">
    <property type="nucleotide sequence ID" value="NZ_KB976822.1"/>
</dbReference>
<evidence type="ECO:0000313" key="3">
    <source>
        <dbReference type="EMBL" id="EOQ18666.1"/>
    </source>
</evidence>
<accession>A0A9W5RAX9</accession>
<dbReference type="Pfam" id="PF10651">
    <property type="entry name" value="BppU_N"/>
    <property type="match status" value="1"/>
</dbReference>
<keyword evidence="1" id="KW-0175">Coiled coil</keyword>
<dbReference type="InterPro" id="IPR018913">
    <property type="entry name" value="BppU_N"/>
</dbReference>
<dbReference type="Proteomes" id="UP000014028">
    <property type="component" value="Unassembled WGS sequence"/>
</dbReference>
<feature type="domain" description="BppU N-terminal" evidence="2">
    <location>
        <begin position="2"/>
        <end position="143"/>
    </location>
</feature>
<name>A0A9W5RAX9_BACCE</name>
<sequence>MKTTFVLDIQKEKYEYTSLIVTGRMGDLASNTVDVHITNDGEPYSLTNLTVCYECVKPDDTAVRDKEGVNIIDAAKGHFTYTFPAEVFSVPGQMKRSFFSIEKDKTFRATTQDFLVIALQDALTGHIESETYISEFEKLKKQIDALQQAVDQADIVKRSGGMMTGYLTMRPTLGSNIGIGFNSEDKVLDTGLVGVSDGQIYLKDWKNNKVLFEKSSTGAFHVFADNLLKKTGDTIPGLLECKSDNAIVLGSRSYKTIFHKGAQGELIFAPSTEEQGDTWDWSKRVEIKTDGTIKQATDINWTNLLTTGVESVPDRPMRYKRSGALISVIGSVRNPQNEAVFATLPVGFRPMQHIAFPALAYGYTPAACEVTIKPDGGIFVNGVPSGSTVHIVANFLV</sequence>
<evidence type="ECO:0000256" key="1">
    <source>
        <dbReference type="SAM" id="Coils"/>
    </source>
</evidence>
<feature type="coiled-coil region" evidence="1">
    <location>
        <begin position="129"/>
        <end position="156"/>
    </location>
</feature>
<dbReference type="Gene3D" id="2.60.40.3350">
    <property type="match status" value="1"/>
</dbReference>
<evidence type="ECO:0000259" key="2">
    <source>
        <dbReference type="Pfam" id="PF10651"/>
    </source>
</evidence>
<protein>
    <recommendedName>
        <fullName evidence="2">BppU N-terminal domain-containing protein</fullName>
    </recommendedName>
</protein>
<reference evidence="3 4" key="1">
    <citation type="submission" date="2012-12" db="EMBL/GenBank/DDBJ databases">
        <title>The Genome Sequence of Bacillus cereus VD184.</title>
        <authorList>
            <consortium name="The Broad Institute Genome Sequencing Platform"/>
            <consortium name="The Broad Institute Genome Sequencing Center for Infectious Disease"/>
            <person name="Feldgarden M."/>
            <person name="Van der Auwera G.A."/>
            <person name="Mahillon J."/>
            <person name="Duprez V."/>
            <person name="Timmery S."/>
            <person name="Mattelet C."/>
            <person name="Dierick K."/>
            <person name="Sun M."/>
            <person name="Yu Z."/>
            <person name="Zhu L."/>
            <person name="Hu X."/>
            <person name="Shank E.B."/>
            <person name="Swiecicka I."/>
            <person name="Hansen B.M."/>
            <person name="Andrup L."/>
            <person name="Walker B."/>
            <person name="Young S.K."/>
            <person name="Zeng Q."/>
            <person name="Gargeya S."/>
            <person name="Fitzgerald M."/>
            <person name="Haas B."/>
            <person name="Abouelleil A."/>
            <person name="Alvarado L."/>
            <person name="Arachchi H.M."/>
            <person name="Berlin A.M."/>
            <person name="Chapman S.B."/>
            <person name="Dewar J."/>
            <person name="Goldberg J."/>
            <person name="Griggs A."/>
            <person name="Gujja S."/>
            <person name="Hansen M."/>
            <person name="Howarth C."/>
            <person name="Imamovic A."/>
            <person name="Larimer J."/>
            <person name="McCowan C."/>
            <person name="Murphy C."/>
            <person name="Neiman D."/>
            <person name="Pearson M."/>
            <person name="Priest M."/>
            <person name="Roberts A."/>
            <person name="Saif S."/>
            <person name="Shea T."/>
            <person name="Sisk P."/>
            <person name="Sykes S."/>
            <person name="Wortman J."/>
            <person name="Nusbaum C."/>
            <person name="Birren B."/>
        </authorList>
    </citation>
    <scope>NUCLEOTIDE SEQUENCE [LARGE SCALE GENOMIC DNA]</scope>
    <source>
        <strain evidence="3 4">VD184</strain>
    </source>
</reference>
<dbReference type="EMBL" id="AHFK01000022">
    <property type="protein sequence ID" value="EOQ18666.1"/>
    <property type="molecule type" value="Genomic_DNA"/>
</dbReference>
<dbReference type="AlphaFoldDB" id="A0A9W5RAX9"/>
<proteinExistence type="predicted"/>
<comment type="caution">
    <text evidence="3">The sequence shown here is derived from an EMBL/GenBank/DDBJ whole genome shotgun (WGS) entry which is preliminary data.</text>
</comment>